<protein>
    <recommendedName>
        <fullName evidence="1">RNA-directed DNA polymerase</fullName>
        <ecNumber evidence="1">2.7.7.49</ecNumber>
    </recommendedName>
</protein>
<keyword evidence="4" id="KW-0540">Nuclease</keyword>
<dbReference type="InterPro" id="IPR043128">
    <property type="entry name" value="Rev_trsase/Diguanyl_cyclase"/>
</dbReference>
<evidence type="ECO:0000256" key="5">
    <source>
        <dbReference type="ARBA" id="ARBA00022759"/>
    </source>
</evidence>
<dbReference type="CDD" id="cd01647">
    <property type="entry name" value="RT_LTR"/>
    <property type="match status" value="1"/>
</dbReference>
<reference evidence="12" key="2">
    <citation type="submission" date="2022-01" db="EMBL/GenBank/DDBJ databases">
        <authorList>
            <person name="Yamashiro T."/>
            <person name="Shiraishi A."/>
            <person name="Satake H."/>
            <person name="Nakayama K."/>
        </authorList>
    </citation>
    <scope>NUCLEOTIDE SEQUENCE</scope>
</reference>
<gene>
    <name evidence="12" type="ORF">Tco_1078963</name>
</gene>
<accession>A0ABQ5HQS8</accession>
<dbReference type="Gene3D" id="3.10.10.10">
    <property type="entry name" value="HIV Type 1 Reverse Transcriptase, subunit A, domain 1"/>
    <property type="match status" value="1"/>
</dbReference>
<dbReference type="InterPro" id="IPR043502">
    <property type="entry name" value="DNA/RNA_pol_sf"/>
</dbReference>
<evidence type="ECO:0000313" key="12">
    <source>
        <dbReference type="EMBL" id="GJT90118.1"/>
    </source>
</evidence>
<name>A0ABQ5HQS8_9ASTR</name>
<dbReference type="EC" id="2.7.7.49" evidence="1"/>
<evidence type="ECO:0000256" key="4">
    <source>
        <dbReference type="ARBA" id="ARBA00022722"/>
    </source>
</evidence>
<dbReference type="Pfam" id="PF08284">
    <property type="entry name" value="RVP_2"/>
    <property type="match status" value="1"/>
</dbReference>
<dbReference type="InterPro" id="IPR041373">
    <property type="entry name" value="RT_RNaseH"/>
</dbReference>
<dbReference type="InterPro" id="IPR041588">
    <property type="entry name" value="Integrase_H2C2"/>
</dbReference>
<dbReference type="Proteomes" id="UP001151760">
    <property type="component" value="Unassembled WGS sequence"/>
</dbReference>
<proteinExistence type="predicted"/>
<keyword evidence="5" id="KW-0255">Endonuclease</keyword>
<dbReference type="Gene3D" id="2.40.70.10">
    <property type="entry name" value="Acid Proteases"/>
    <property type="match status" value="1"/>
</dbReference>
<dbReference type="GO" id="GO:0003964">
    <property type="term" value="F:RNA-directed DNA polymerase activity"/>
    <property type="evidence" value="ECO:0007669"/>
    <property type="project" value="UniProtKB-KW"/>
</dbReference>
<dbReference type="SUPFAM" id="SSF53098">
    <property type="entry name" value="Ribonuclease H-like"/>
    <property type="match status" value="1"/>
</dbReference>
<dbReference type="InterPro" id="IPR036397">
    <property type="entry name" value="RNaseH_sf"/>
</dbReference>
<comment type="caution">
    <text evidence="12">The sequence shown here is derived from an EMBL/GenBank/DDBJ whole genome shotgun (WGS) entry which is preliminary data.</text>
</comment>
<evidence type="ECO:0000256" key="3">
    <source>
        <dbReference type="ARBA" id="ARBA00022695"/>
    </source>
</evidence>
<dbReference type="Pfam" id="PF24626">
    <property type="entry name" value="SH3_Tf2-1"/>
    <property type="match status" value="1"/>
</dbReference>
<evidence type="ECO:0000313" key="13">
    <source>
        <dbReference type="Proteomes" id="UP001151760"/>
    </source>
</evidence>
<evidence type="ECO:0000259" key="10">
    <source>
        <dbReference type="Pfam" id="PF17921"/>
    </source>
</evidence>
<feature type="region of interest" description="Disordered" evidence="8">
    <location>
        <begin position="1"/>
        <end position="25"/>
    </location>
</feature>
<keyword evidence="2" id="KW-0808">Transferase</keyword>
<keyword evidence="13" id="KW-1185">Reference proteome</keyword>
<evidence type="ECO:0000256" key="1">
    <source>
        <dbReference type="ARBA" id="ARBA00012493"/>
    </source>
</evidence>
<dbReference type="Pfam" id="PF17921">
    <property type="entry name" value="Integrase_H2C2"/>
    <property type="match status" value="1"/>
</dbReference>
<dbReference type="PANTHER" id="PTHR34072:SF52">
    <property type="entry name" value="RIBONUCLEASE H"/>
    <property type="match status" value="1"/>
</dbReference>
<dbReference type="Gene3D" id="1.10.340.70">
    <property type="match status" value="1"/>
</dbReference>
<dbReference type="PANTHER" id="PTHR34072">
    <property type="entry name" value="ENZYMATIC POLYPROTEIN-RELATED"/>
    <property type="match status" value="1"/>
</dbReference>
<keyword evidence="7 12" id="KW-0695">RNA-directed DNA polymerase</keyword>
<evidence type="ECO:0000256" key="2">
    <source>
        <dbReference type="ARBA" id="ARBA00022679"/>
    </source>
</evidence>
<organism evidence="12 13">
    <name type="scientific">Tanacetum coccineum</name>
    <dbReference type="NCBI Taxonomy" id="301880"/>
    <lineage>
        <taxon>Eukaryota</taxon>
        <taxon>Viridiplantae</taxon>
        <taxon>Streptophyta</taxon>
        <taxon>Embryophyta</taxon>
        <taxon>Tracheophyta</taxon>
        <taxon>Spermatophyta</taxon>
        <taxon>Magnoliopsida</taxon>
        <taxon>eudicotyledons</taxon>
        <taxon>Gunneridae</taxon>
        <taxon>Pentapetalae</taxon>
        <taxon>asterids</taxon>
        <taxon>campanulids</taxon>
        <taxon>Asterales</taxon>
        <taxon>Asteraceae</taxon>
        <taxon>Asteroideae</taxon>
        <taxon>Anthemideae</taxon>
        <taxon>Anthemidinae</taxon>
        <taxon>Tanacetum</taxon>
    </lineage>
</organism>
<feature type="domain" description="Tf2-1-like SH3-like" evidence="11">
    <location>
        <begin position="918"/>
        <end position="951"/>
    </location>
</feature>
<dbReference type="Pfam" id="PF17917">
    <property type="entry name" value="RT_RNaseH"/>
    <property type="match status" value="1"/>
</dbReference>
<dbReference type="Gene3D" id="3.10.20.370">
    <property type="match status" value="1"/>
</dbReference>
<evidence type="ECO:0000256" key="8">
    <source>
        <dbReference type="SAM" id="MobiDB-lite"/>
    </source>
</evidence>
<sequence>MAPKRRTTRLNPSATPTPVTDTHTTTSVTNAQIQAMINEGVTAALAARDATRNGDDSHTSGMGVRRPVQVARECTYPDFLKCQPLNFKGTEGVVGLTQWFKKMESVYSISNCTVACQVKFATCTLQGNALTWWNSYVKTTTPEAAHAMPWRTLKKMMTDKYCPRGEIRNLDVRNIEFLMVKGSPLNSMDKKINTWVKLGTTKEGSDNTARNNLFSNQNKRQTLEELMPGISLMDCPKWTTTKIQNKNQRGYQGGNAKTQAKVYAVGNAGANPDNNVVTDLMPVELGSFDVIIGMDWLAKYHAVIVCAEKIVRIPFGDEILIVRANITATKDEDKSKEKRLEDVPVVQEFPEVFPEDLPAPSEMKELAEQLQELTDKGFIRPSSSPWGAPVLFVKKKDGSFRMCIDYRKLKQTDNRSEVGYQQLRVQEKTIPKTAFRTRYGSLEFQILKLLKKEELYAKFSKCEFWISRVQFLGYVIVCRGIHVDPAKIESIKDWVSPKTPTEIRQFLGLAGYYRRFIEGAPILALPEGSEDFIAYCDASKKGLGAVLMQREKVISYASRQLKIHEKNYTTHDLELGAVVFALKIWRHYLYGTKCTVFTDHKSLQHILDQKELNMRQRRWLELLSDYDCEIRYHPGKANVVADALSRKEREPLRVRALVMTIGLDLPKQILKAQTEARKPENIKKEDVGGILVENSKDPEKLRTEKLEPRADGTLCLNGRSWLPCYGDLRTVIMHESHKSKYSIHPGSDKMYQNMKKLYWWPNMKANIATYTEIPQSEVDNTRRNLSRMLPKSSQGYDTIWVIVDRLTKSAIFMPMRETDPMDKLARMYLKELLQKALGTSLDMRTAYHTQTDGQSERTIQTLEDMLHACVINFGNGWVKHLPLVEFSYNNSYHASIKAAANRLKHFMVKSVVHPCVGPRYVRPFKVLKKVGAVAYKLELPQELSRIHNTFHKIMEREVKQLSEAGVPNVKVRWNSRRGPEFTWEREDQFRKKYPHLFTKTAPSSSAVS</sequence>
<keyword evidence="6" id="KW-0378">Hydrolase</keyword>
<dbReference type="CDD" id="cd09274">
    <property type="entry name" value="RNase_HI_RT_Ty3"/>
    <property type="match status" value="1"/>
</dbReference>
<feature type="domain" description="Reverse transcriptase RNase H-like" evidence="9">
    <location>
        <begin position="529"/>
        <end position="626"/>
    </location>
</feature>
<dbReference type="Gene3D" id="3.30.420.10">
    <property type="entry name" value="Ribonuclease H-like superfamily/Ribonuclease H"/>
    <property type="match status" value="1"/>
</dbReference>
<keyword evidence="3" id="KW-0548">Nucleotidyltransferase</keyword>
<evidence type="ECO:0000256" key="6">
    <source>
        <dbReference type="ARBA" id="ARBA00022801"/>
    </source>
</evidence>
<dbReference type="Gene3D" id="3.30.70.270">
    <property type="match status" value="2"/>
</dbReference>
<feature type="compositionally biased region" description="Low complexity" evidence="8">
    <location>
        <begin position="16"/>
        <end position="25"/>
    </location>
</feature>
<feature type="domain" description="Integrase zinc-binding" evidence="10">
    <location>
        <begin position="727"/>
        <end position="771"/>
    </location>
</feature>
<dbReference type="InterPro" id="IPR056924">
    <property type="entry name" value="SH3_Tf2-1"/>
</dbReference>
<dbReference type="InterPro" id="IPR012337">
    <property type="entry name" value="RNaseH-like_sf"/>
</dbReference>
<evidence type="ECO:0000259" key="9">
    <source>
        <dbReference type="Pfam" id="PF17917"/>
    </source>
</evidence>
<reference evidence="12" key="1">
    <citation type="journal article" date="2022" name="Int. J. Mol. Sci.">
        <title>Draft Genome of Tanacetum Coccineum: Genomic Comparison of Closely Related Tanacetum-Family Plants.</title>
        <authorList>
            <person name="Yamashiro T."/>
            <person name="Shiraishi A."/>
            <person name="Nakayama K."/>
            <person name="Satake H."/>
        </authorList>
    </citation>
    <scope>NUCLEOTIDE SEQUENCE</scope>
</reference>
<evidence type="ECO:0000256" key="7">
    <source>
        <dbReference type="ARBA" id="ARBA00022918"/>
    </source>
</evidence>
<dbReference type="SUPFAM" id="SSF56672">
    <property type="entry name" value="DNA/RNA polymerases"/>
    <property type="match status" value="1"/>
</dbReference>
<evidence type="ECO:0000259" key="11">
    <source>
        <dbReference type="Pfam" id="PF24626"/>
    </source>
</evidence>
<dbReference type="EMBL" id="BQNB010019893">
    <property type="protein sequence ID" value="GJT90118.1"/>
    <property type="molecule type" value="Genomic_DNA"/>
</dbReference>
<dbReference type="InterPro" id="IPR021109">
    <property type="entry name" value="Peptidase_aspartic_dom_sf"/>
</dbReference>